<accession>B9TNQ2</accession>
<protein>
    <submittedName>
        <fullName evidence="1">Uncharacterized protein</fullName>
    </submittedName>
</protein>
<dbReference type="AlphaFoldDB" id="B9TNQ2"/>
<name>B9TNQ2_RICCO</name>
<dbReference type="Proteomes" id="UP000008311">
    <property type="component" value="Unassembled WGS sequence"/>
</dbReference>
<gene>
    <name evidence="1" type="ORF">RCOM_2077150</name>
</gene>
<dbReference type="InParanoid" id="B9TNQ2"/>
<reference evidence="2" key="1">
    <citation type="journal article" date="2010" name="Nat. Biotechnol.">
        <title>Draft genome sequence of the oilseed species Ricinus communis.</title>
        <authorList>
            <person name="Chan A.P."/>
            <person name="Crabtree J."/>
            <person name="Zhao Q."/>
            <person name="Lorenzi H."/>
            <person name="Orvis J."/>
            <person name="Puiu D."/>
            <person name="Melake-Berhan A."/>
            <person name="Jones K.M."/>
            <person name="Redman J."/>
            <person name="Chen G."/>
            <person name="Cahoon E.B."/>
            <person name="Gedil M."/>
            <person name="Stanke M."/>
            <person name="Haas B.J."/>
            <person name="Wortman J.R."/>
            <person name="Fraser-Liggett C.M."/>
            <person name="Ravel J."/>
            <person name="Rabinowicz P.D."/>
        </authorList>
    </citation>
    <scope>NUCLEOTIDE SEQUENCE [LARGE SCALE GENOMIC DNA]</scope>
    <source>
        <strain evidence="2">cv. Hale</strain>
    </source>
</reference>
<proteinExistence type="predicted"/>
<organism evidence="1 2">
    <name type="scientific">Ricinus communis</name>
    <name type="common">Castor bean</name>
    <dbReference type="NCBI Taxonomy" id="3988"/>
    <lineage>
        <taxon>Eukaryota</taxon>
        <taxon>Viridiplantae</taxon>
        <taxon>Streptophyta</taxon>
        <taxon>Embryophyta</taxon>
        <taxon>Tracheophyta</taxon>
        <taxon>Spermatophyta</taxon>
        <taxon>Magnoliopsida</taxon>
        <taxon>eudicotyledons</taxon>
        <taxon>Gunneridae</taxon>
        <taxon>Pentapetalae</taxon>
        <taxon>rosids</taxon>
        <taxon>fabids</taxon>
        <taxon>Malpighiales</taxon>
        <taxon>Euphorbiaceae</taxon>
        <taxon>Acalyphoideae</taxon>
        <taxon>Acalypheae</taxon>
        <taxon>Ricinus</taxon>
    </lineage>
</organism>
<evidence type="ECO:0000313" key="2">
    <source>
        <dbReference type="Proteomes" id="UP000008311"/>
    </source>
</evidence>
<keyword evidence="2" id="KW-1185">Reference proteome</keyword>
<sequence>MLLVSARRGPLLEGAFLRDAPGHGTAVSSQVILRFARVRHRAVAVDTARLRHPVTGGALERGKVLFLHVCPRLAVDPVPPPLVSACATRAAAQESRLLPAA</sequence>
<evidence type="ECO:0000313" key="1">
    <source>
        <dbReference type="EMBL" id="EEF22513.1"/>
    </source>
</evidence>
<dbReference type="EMBL" id="EQ993222">
    <property type="protein sequence ID" value="EEF22513.1"/>
    <property type="molecule type" value="Genomic_DNA"/>
</dbReference>